<dbReference type="InterPro" id="IPR034754">
    <property type="entry name" value="GEMIN8"/>
</dbReference>
<evidence type="ECO:0000256" key="1">
    <source>
        <dbReference type="SAM" id="MobiDB-lite"/>
    </source>
</evidence>
<reference evidence="2" key="5">
    <citation type="submission" date="2025-09" db="UniProtKB">
        <authorList>
            <consortium name="Ensembl"/>
        </authorList>
    </citation>
    <scope>IDENTIFICATION</scope>
</reference>
<dbReference type="PANTHER" id="PTHR16238">
    <property type="entry name" value="GEM-ASSOCIATED PROTEIN 8"/>
    <property type="match status" value="1"/>
</dbReference>
<dbReference type="Proteomes" id="UP000314986">
    <property type="component" value="Unassembled WGS sequence"/>
</dbReference>
<reference evidence="3" key="1">
    <citation type="journal article" date="2006" name="Science">
        <title>Ancient noncoding elements conserved in the human genome.</title>
        <authorList>
            <person name="Venkatesh B."/>
            <person name="Kirkness E.F."/>
            <person name="Loh Y.H."/>
            <person name="Halpern A.L."/>
            <person name="Lee A.P."/>
            <person name="Johnson J."/>
            <person name="Dandona N."/>
            <person name="Viswanathan L.D."/>
            <person name="Tay A."/>
            <person name="Venter J.C."/>
            <person name="Strausberg R.L."/>
            <person name="Brenner S."/>
        </authorList>
    </citation>
    <scope>NUCLEOTIDE SEQUENCE [LARGE SCALE GENOMIC DNA]</scope>
</reference>
<dbReference type="Pfam" id="PF15348">
    <property type="entry name" value="GEMIN8"/>
    <property type="match status" value="1"/>
</dbReference>
<sequence>MIPIIRQLPTMGNNTLDSVFTQRPDISTFNCFHFSFEQGEEVTRPREMWYSHKMYSRYWQHYQQAMLWLQKHRRAYRKAVESLQYPAWFSPELGACRLTDWHEDAAHRARYGQGQQWRRPHGSKRQEENFQDETDPYSDMDEESESEIECDVSGVEITEELRQYFEQTEKHREELKRQQEYDDEQQKMYVLADHDFHSTMGRTVQPPAERPGERRVVEMKRLYGESAAKIQGMETAMQLTFDRKCDKKQPKYWPVIPLKL</sequence>
<dbReference type="PANTHER" id="PTHR16238:SF7">
    <property type="entry name" value="GEM-ASSOCIATED PROTEIN 8"/>
    <property type="match status" value="1"/>
</dbReference>
<name>A0A4W3IMN4_CALMI</name>
<organism evidence="2 3">
    <name type="scientific">Callorhinchus milii</name>
    <name type="common">Ghost shark</name>
    <dbReference type="NCBI Taxonomy" id="7868"/>
    <lineage>
        <taxon>Eukaryota</taxon>
        <taxon>Metazoa</taxon>
        <taxon>Chordata</taxon>
        <taxon>Craniata</taxon>
        <taxon>Vertebrata</taxon>
        <taxon>Chondrichthyes</taxon>
        <taxon>Holocephali</taxon>
        <taxon>Chimaeriformes</taxon>
        <taxon>Callorhinchidae</taxon>
        <taxon>Callorhinchus</taxon>
    </lineage>
</organism>
<dbReference type="Ensembl" id="ENSCMIT00000022360.1">
    <property type="protein sequence ID" value="ENSCMIP00000021974.1"/>
    <property type="gene ID" value="ENSCMIG00000009964.1"/>
</dbReference>
<dbReference type="GO" id="GO:0000387">
    <property type="term" value="P:spliceosomal snRNP assembly"/>
    <property type="evidence" value="ECO:0007669"/>
    <property type="project" value="InterPro"/>
</dbReference>
<dbReference type="OMA" id="QYFAHTE"/>
<evidence type="ECO:0000313" key="2">
    <source>
        <dbReference type="Ensembl" id="ENSCMIP00000021974.1"/>
    </source>
</evidence>
<dbReference type="GeneTree" id="ENSGT00390000013608"/>
<reference evidence="3" key="2">
    <citation type="journal article" date="2007" name="PLoS Biol.">
        <title>Survey sequencing and comparative analysis of the elephant shark (Callorhinchus milii) genome.</title>
        <authorList>
            <person name="Venkatesh B."/>
            <person name="Kirkness E.F."/>
            <person name="Loh Y.H."/>
            <person name="Halpern A.L."/>
            <person name="Lee A.P."/>
            <person name="Johnson J."/>
            <person name="Dandona N."/>
            <person name="Viswanathan L.D."/>
            <person name="Tay A."/>
            <person name="Venter J.C."/>
            <person name="Strausberg R.L."/>
            <person name="Brenner S."/>
        </authorList>
    </citation>
    <scope>NUCLEOTIDE SEQUENCE [LARGE SCALE GENOMIC DNA]</scope>
</reference>
<keyword evidence="3" id="KW-1185">Reference proteome</keyword>
<feature type="compositionally biased region" description="Acidic residues" evidence="1">
    <location>
        <begin position="129"/>
        <end position="149"/>
    </location>
</feature>
<dbReference type="InParanoid" id="A0A4W3IMN4"/>
<dbReference type="AlphaFoldDB" id="A0A4W3IMN4"/>
<protein>
    <submittedName>
        <fullName evidence="2">Gem (nuclear organelle) associated protein 8</fullName>
    </submittedName>
</protein>
<dbReference type="GO" id="GO:0032797">
    <property type="term" value="C:SMN complex"/>
    <property type="evidence" value="ECO:0007669"/>
    <property type="project" value="InterPro"/>
</dbReference>
<evidence type="ECO:0000313" key="3">
    <source>
        <dbReference type="Proteomes" id="UP000314986"/>
    </source>
</evidence>
<proteinExistence type="predicted"/>
<accession>A0A4W3IMN4</accession>
<dbReference type="STRING" id="7868.ENSCMIP00000021974"/>
<reference evidence="3" key="3">
    <citation type="journal article" date="2014" name="Nature">
        <title>Elephant shark genome provides unique insights into gnathostome evolution.</title>
        <authorList>
            <consortium name="International Elephant Shark Genome Sequencing Consortium"/>
            <person name="Venkatesh B."/>
            <person name="Lee A.P."/>
            <person name="Ravi V."/>
            <person name="Maurya A.K."/>
            <person name="Lian M.M."/>
            <person name="Swann J.B."/>
            <person name="Ohta Y."/>
            <person name="Flajnik M.F."/>
            <person name="Sutoh Y."/>
            <person name="Kasahara M."/>
            <person name="Hoon S."/>
            <person name="Gangu V."/>
            <person name="Roy S.W."/>
            <person name="Irimia M."/>
            <person name="Korzh V."/>
            <person name="Kondrychyn I."/>
            <person name="Lim Z.W."/>
            <person name="Tay B.H."/>
            <person name="Tohari S."/>
            <person name="Kong K.W."/>
            <person name="Ho S."/>
            <person name="Lorente-Galdos B."/>
            <person name="Quilez J."/>
            <person name="Marques-Bonet T."/>
            <person name="Raney B.J."/>
            <person name="Ingham P.W."/>
            <person name="Tay A."/>
            <person name="Hillier L.W."/>
            <person name="Minx P."/>
            <person name="Boehm T."/>
            <person name="Wilson R.K."/>
            <person name="Brenner S."/>
            <person name="Warren W.C."/>
        </authorList>
    </citation>
    <scope>NUCLEOTIDE SEQUENCE [LARGE SCALE GENOMIC DNA]</scope>
</reference>
<feature type="region of interest" description="Disordered" evidence="1">
    <location>
        <begin position="111"/>
        <end position="149"/>
    </location>
</feature>
<reference evidence="2" key="4">
    <citation type="submission" date="2025-08" db="UniProtKB">
        <authorList>
            <consortium name="Ensembl"/>
        </authorList>
    </citation>
    <scope>IDENTIFICATION</scope>
</reference>